<dbReference type="OrthoDB" id="6063at2"/>
<dbReference type="AlphaFoldDB" id="A0A142VBJ2"/>
<dbReference type="InterPro" id="IPR010148">
    <property type="entry name" value="CRISPR-assoc_prot_CT1975"/>
</dbReference>
<evidence type="ECO:0000313" key="2">
    <source>
        <dbReference type="EMBL" id="PKH48039.1"/>
    </source>
</evidence>
<dbReference type="EMBL" id="CP011127">
    <property type="protein sequence ID" value="AMU87200.1"/>
    <property type="molecule type" value="Genomic_DNA"/>
</dbReference>
<evidence type="ECO:0000313" key="1">
    <source>
        <dbReference type="EMBL" id="AMU87200.1"/>
    </source>
</evidence>
<evidence type="ECO:0000313" key="4">
    <source>
        <dbReference type="Proteomes" id="UP000076394"/>
    </source>
</evidence>
<evidence type="ECO:0000313" key="3">
    <source>
        <dbReference type="EMBL" id="RAL70125.1"/>
    </source>
</evidence>
<reference evidence="2 5" key="2">
    <citation type="journal article" date="2017" name="FEMS Microbiol. Ecol.">
        <title>Reconstructed genomes of novel Dehalococcoides mccartyi strains from 1,2,3,4-tetrachlorodibenzo-p-dioxin-dechlorinating enrichment cultures reveal divergent reductive dehalogenase gene profiles.</title>
        <authorList>
            <person name="Dam H.T."/>
            <person name="Vollmers J."/>
            <person name="Kaster A.K."/>
            <person name="Haggblom M.M."/>
        </authorList>
    </citation>
    <scope>NUCLEOTIDE SEQUENCE [LARGE SCALE GENOMIC DNA]</scope>
    <source>
        <strain evidence="2 5">H1-3-2.001</strain>
    </source>
</reference>
<name>A0A142VBJ2_9CHLR</name>
<accession>A0A142VBJ2</accession>
<evidence type="ECO:0000313" key="5">
    <source>
        <dbReference type="Proteomes" id="UP000233649"/>
    </source>
</evidence>
<reference evidence="1 4" key="1">
    <citation type="submission" date="2015-03" db="EMBL/GenBank/DDBJ databases">
        <title>Genomic characterization of Dehalococcoides mccartyi strain 11a5, an unusal plasmid-containing chloroethene dechlorinator.</title>
        <authorList>
            <person name="Zhao S."/>
            <person name="Ding C."/>
            <person name="He J."/>
        </authorList>
    </citation>
    <scope>NUCLEOTIDE SEQUENCE [LARGE SCALE GENOMIC DNA]</scope>
    <source>
        <strain evidence="1 4">11a5</strain>
    </source>
</reference>
<dbReference type="EMBL" id="PHFD01000016">
    <property type="protein sequence ID" value="PKH48039.1"/>
    <property type="molecule type" value="Genomic_DNA"/>
</dbReference>
<proteinExistence type="predicted"/>
<dbReference type="Proteomes" id="UP000076394">
    <property type="component" value="Chromosome"/>
</dbReference>
<protein>
    <submittedName>
        <fullName evidence="1">CRISPR-associated protein Cas7</fullName>
    </submittedName>
    <submittedName>
        <fullName evidence="2">CRISPR-associated protein Cse4</fullName>
    </submittedName>
    <submittedName>
        <fullName evidence="3">CRISPR-associated protein, Cse4 family</fullName>
    </submittedName>
</protein>
<evidence type="ECO:0000313" key="6">
    <source>
        <dbReference type="Proteomes" id="UP000248786"/>
    </source>
</evidence>
<dbReference type="Proteomes" id="UP000248786">
    <property type="component" value="Unassembled WGS sequence"/>
</dbReference>
<organism evidence="1 4">
    <name type="scientific">Dehalococcoides mccartyi</name>
    <dbReference type="NCBI Taxonomy" id="61435"/>
    <lineage>
        <taxon>Bacteria</taxon>
        <taxon>Bacillati</taxon>
        <taxon>Chloroflexota</taxon>
        <taxon>Dehalococcoidia</taxon>
        <taxon>Dehalococcoidales</taxon>
        <taxon>Dehalococcoidaceae</taxon>
        <taxon>Dehalococcoides</taxon>
    </lineage>
</organism>
<dbReference type="EMBL" id="QGLD01000016">
    <property type="protein sequence ID" value="RAL70125.1"/>
    <property type="molecule type" value="Genomic_DNA"/>
</dbReference>
<gene>
    <name evidence="3" type="ORF">C1G86_1451</name>
    <name evidence="2" type="ORF">CVH13_00055</name>
    <name evidence="1" type="ORF">Dm11a5_1374</name>
</gene>
<dbReference type="Pfam" id="PF09344">
    <property type="entry name" value="Cas_CT1975"/>
    <property type="match status" value="1"/>
</dbReference>
<sequence>MNDSGIKYEIHLIQNFAPSNLNRDDTGQPKSATFGGFRRARISSQCSKRSTRLQGPMAELLENQGAVRTRQLIMEIAKAIDTKEEPDERTIEIVAGVFEAGGLERPAKRSGKVKSQAAEAIGEDGEINGNEGFESGNKTKILLFLDKMAFPKLIDVFKENWDDLAKGNKEVKEKACDKVGRLLFEAVKAPDIALFGRMLEVKNNTPFGKYNMSVEAACQVAHPISTHKIDMEMDFYTAVDDLNPDGETGAGMMGVVGFNSACYYRYALVDRDQLARNLARKTERKNGGWAQGLETQDYEEADKVVKAFLEAMIYAIPTGKQNSFAAQNLPSFGLFVKRKGGVPVSLANAFSTPIRPVRDDDDLVGLSVNALTKHWDAIKELYGDQGIKVTSCFHLQQEKRLNGLAGSVKTSVDKAIHEVLRSDEETK</sequence>
<reference evidence="3 6" key="3">
    <citation type="submission" date="2018-05" db="EMBL/GenBank/DDBJ databases">
        <title>Draft genome sequences of Dehalococcoides mccartyi strains RC and KS.</title>
        <authorList>
            <person name="Higgins S.A."/>
            <person name="Padilla-Crespo E."/>
            <person name="Loeffler F.E."/>
        </authorList>
    </citation>
    <scope>NUCLEOTIDE SEQUENCE [LARGE SCALE GENOMIC DNA]</scope>
    <source>
        <strain evidence="3 6">KS</strain>
    </source>
</reference>
<dbReference type="Proteomes" id="UP000233649">
    <property type="component" value="Unassembled WGS sequence"/>
</dbReference>
<dbReference type="PATRIC" id="fig|61435.8.peg.1365"/>
<dbReference type="RefSeq" id="WP_015407302.1">
    <property type="nucleotide sequence ID" value="NZ_CP011127.1"/>
</dbReference>